<dbReference type="InterPro" id="IPR006059">
    <property type="entry name" value="SBP"/>
</dbReference>
<dbReference type="OrthoDB" id="9766758at2"/>
<gene>
    <name evidence="2" type="ORF">EQM13_04685</name>
</gene>
<evidence type="ECO:0000313" key="3">
    <source>
        <dbReference type="Proteomes" id="UP000287969"/>
    </source>
</evidence>
<dbReference type="SUPFAM" id="SSF53850">
    <property type="entry name" value="Periplasmic binding protein-like II"/>
    <property type="match status" value="1"/>
</dbReference>
<keyword evidence="1" id="KW-0472">Membrane</keyword>
<organism evidence="2 3">
    <name type="scientific">Acidilutibacter cellobiosedens</name>
    <dbReference type="NCBI Taxonomy" id="2507161"/>
    <lineage>
        <taxon>Bacteria</taxon>
        <taxon>Bacillati</taxon>
        <taxon>Bacillota</taxon>
        <taxon>Tissierellia</taxon>
        <taxon>Tissierellales</taxon>
        <taxon>Acidilutibacteraceae</taxon>
        <taxon>Acidilutibacter</taxon>
    </lineage>
</organism>
<sequence length="439" mass="50933">MSVRVIKILSGIILIIFMIFWSYNMIFKDIKSLIPAEEELYSGIINIGDFPRLTAETGSKYGWIQERIKRFEKRYPGIYIEFTPMDEKEGYSKMKEEMDKGNFPDIIPVNNMFPYFDKLQPLNGYFTEEELESLRIQATNEIKEENDFLSLPVMLTTYTMYLNLDLFNERGVSPPLDGNWTYEEFVDVLKKLTYDSDGDGIVDRYGFLSFVEEDSYNIWGMIISDGAQIIDPKRDRYAFYGEKSMKGLEKVMDLKTKYEVAPGLFGYLDESECWEMFTKEKAIGVYPGGSWLIPTLQRLKDSGEGFNFDIANYPMGDEKLPTVLSSGIISYGIMKGEDEKKTDMCVRFLKYLLEESSQRSLESIGTFPVIRGIEGMYSDDIYMQRIEDSLSYTRYIPVSEEWIGIEKVIQQEVKFAIQGYKTSYEAIEDAKNRVELLLQ</sequence>
<keyword evidence="3" id="KW-1185">Reference proteome</keyword>
<dbReference type="InterPro" id="IPR050490">
    <property type="entry name" value="Bact_solute-bd_prot1"/>
</dbReference>
<feature type="transmembrane region" description="Helical" evidence="1">
    <location>
        <begin position="6"/>
        <end position="23"/>
    </location>
</feature>
<name>A0A410QAD8_9FIRM</name>
<dbReference type="KEGG" id="spoa:EQM13_04685"/>
<proteinExistence type="predicted"/>
<dbReference type="AlphaFoldDB" id="A0A410QAD8"/>
<dbReference type="Gene3D" id="3.40.190.10">
    <property type="entry name" value="Periplasmic binding protein-like II"/>
    <property type="match status" value="1"/>
</dbReference>
<accession>A0A410QAD8</accession>
<protein>
    <submittedName>
        <fullName evidence="2">Extracellular solute-binding protein</fullName>
    </submittedName>
</protein>
<evidence type="ECO:0000256" key="1">
    <source>
        <dbReference type="SAM" id="Phobius"/>
    </source>
</evidence>
<keyword evidence="1" id="KW-0812">Transmembrane</keyword>
<dbReference type="Proteomes" id="UP000287969">
    <property type="component" value="Chromosome"/>
</dbReference>
<dbReference type="RefSeq" id="WP_128752065.1">
    <property type="nucleotide sequence ID" value="NZ_CP035282.1"/>
</dbReference>
<dbReference type="PANTHER" id="PTHR43649:SF12">
    <property type="entry name" value="DIACETYLCHITOBIOSE BINDING PROTEIN DASA"/>
    <property type="match status" value="1"/>
</dbReference>
<evidence type="ECO:0000313" key="2">
    <source>
        <dbReference type="EMBL" id="QAT60927.1"/>
    </source>
</evidence>
<keyword evidence="1" id="KW-1133">Transmembrane helix</keyword>
<dbReference type="PANTHER" id="PTHR43649">
    <property type="entry name" value="ARABINOSE-BINDING PROTEIN-RELATED"/>
    <property type="match status" value="1"/>
</dbReference>
<dbReference type="EMBL" id="CP035282">
    <property type="protein sequence ID" value="QAT60927.1"/>
    <property type="molecule type" value="Genomic_DNA"/>
</dbReference>
<reference evidence="3" key="1">
    <citation type="submission" date="2019-01" db="EMBL/GenBank/DDBJ databases">
        <title>Draft genomes of a novel of Sporanaerobacter strains.</title>
        <authorList>
            <person name="Ma S."/>
        </authorList>
    </citation>
    <scope>NUCLEOTIDE SEQUENCE [LARGE SCALE GENOMIC DNA]</scope>
    <source>
        <strain evidence="3">NJN-17</strain>
    </source>
</reference>
<dbReference type="Pfam" id="PF01547">
    <property type="entry name" value="SBP_bac_1"/>
    <property type="match status" value="1"/>
</dbReference>